<dbReference type="InterPro" id="IPR000644">
    <property type="entry name" value="CBS_dom"/>
</dbReference>
<dbReference type="SUPFAM" id="SSF54631">
    <property type="entry name" value="CBS-domain pair"/>
    <property type="match status" value="2"/>
</dbReference>
<keyword evidence="2 3" id="KW-0129">CBS domain</keyword>
<evidence type="ECO:0000313" key="6">
    <source>
        <dbReference type="EMBL" id="PRT52610.1"/>
    </source>
</evidence>
<evidence type="ECO:0000256" key="4">
    <source>
        <dbReference type="SAM" id="MobiDB-lite"/>
    </source>
</evidence>
<sequence length="408" mass="44311">MHNSPAREKRIPLEVGTPQSAGDSDSTSVSSTPISTPLSTPIVATAGITAWLDTTLEELVQPELFVSYPAKDPVDLATQIMTTKQLTCLPLTNAEGDVVEYLDYSHLNCYLLLVLGRVEPAGNRADFHAQAEQVRKGIPSSAEFAAQLGAVDPIVRMPVSSTLSAAVRQFAAGVHRIACVDTNDRVVGVLSQRRMVKYVWTNIKKFPLLEAFLDKPLGELPIGTYQEMITVQGDAPLLDALSLMHDETVSSVAVVDREKNLLGNISVADVSLLTRGAQTPLLAQPCKHFLTVILENRGLVDGKDVVPVFYVDRQTKLGLIIAKMVATKAHRLWIVEQRDPDAISSGKLVGVVSLTDVLNFLARQGGSFLDPESARRHRRSSSSSVRSNSRARMGASPHSSHMRPSLHN</sequence>
<dbReference type="GO" id="GO:0004865">
    <property type="term" value="F:protein serine/threonine phosphatase inhibitor activity"/>
    <property type="evidence" value="ECO:0007669"/>
    <property type="project" value="TreeGrafter"/>
</dbReference>
<name>A0A2T0FCB8_9ASCO</name>
<reference evidence="6 7" key="1">
    <citation type="submission" date="2017-04" db="EMBL/GenBank/DDBJ databases">
        <title>Genome sequencing of [Candida] sorbophila.</title>
        <authorList>
            <person name="Ahn J.O."/>
        </authorList>
    </citation>
    <scope>NUCLEOTIDE SEQUENCE [LARGE SCALE GENOMIC DNA]</scope>
    <source>
        <strain evidence="6 7">DS02</strain>
    </source>
</reference>
<dbReference type="PANTHER" id="PTHR13780">
    <property type="entry name" value="AMP-ACTIVATED PROTEIN KINASE, GAMMA REGULATORY SUBUNIT"/>
    <property type="match status" value="1"/>
</dbReference>
<dbReference type="EMBL" id="NDIQ01000001">
    <property type="protein sequence ID" value="PRT52610.1"/>
    <property type="molecule type" value="Genomic_DNA"/>
</dbReference>
<organism evidence="6 7">
    <name type="scientific">Wickerhamiella sorbophila</name>
    <dbReference type="NCBI Taxonomy" id="45607"/>
    <lineage>
        <taxon>Eukaryota</taxon>
        <taxon>Fungi</taxon>
        <taxon>Dikarya</taxon>
        <taxon>Ascomycota</taxon>
        <taxon>Saccharomycotina</taxon>
        <taxon>Dipodascomycetes</taxon>
        <taxon>Dipodascales</taxon>
        <taxon>Trichomonascaceae</taxon>
        <taxon>Wickerhamiella</taxon>
    </lineage>
</organism>
<dbReference type="PANTHER" id="PTHR13780:SF36">
    <property type="entry name" value="CBS DOMAIN-CONTAINING PROTEIN"/>
    <property type="match status" value="1"/>
</dbReference>
<feature type="region of interest" description="Disordered" evidence="4">
    <location>
        <begin position="371"/>
        <end position="408"/>
    </location>
</feature>
<dbReference type="InterPro" id="IPR046342">
    <property type="entry name" value="CBS_dom_sf"/>
</dbReference>
<feature type="compositionally biased region" description="Basic and acidic residues" evidence="4">
    <location>
        <begin position="1"/>
        <end position="12"/>
    </location>
</feature>
<feature type="region of interest" description="Disordered" evidence="4">
    <location>
        <begin position="1"/>
        <end position="36"/>
    </location>
</feature>
<dbReference type="SMART" id="SM00116">
    <property type="entry name" value="CBS"/>
    <property type="match status" value="3"/>
</dbReference>
<dbReference type="Gene3D" id="3.10.580.10">
    <property type="entry name" value="CBS-domain"/>
    <property type="match status" value="2"/>
</dbReference>
<dbReference type="GeneID" id="36513979"/>
<dbReference type="Pfam" id="PF00571">
    <property type="entry name" value="CBS"/>
    <property type="match status" value="3"/>
</dbReference>
<evidence type="ECO:0000313" key="7">
    <source>
        <dbReference type="Proteomes" id="UP000238350"/>
    </source>
</evidence>
<protein>
    <submittedName>
        <fullName evidence="6">Protein SDS23</fullName>
    </submittedName>
</protein>
<feature type="compositionally biased region" description="Low complexity" evidence="4">
    <location>
        <begin position="23"/>
        <end position="36"/>
    </location>
</feature>
<proteinExistence type="predicted"/>
<feature type="domain" description="CBS" evidence="5">
    <location>
        <begin position="150"/>
        <end position="205"/>
    </location>
</feature>
<feature type="domain" description="CBS" evidence="5">
    <location>
        <begin position="304"/>
        <end position="368"/>
    </location>
</feature>
<keyword evidence="1" id="KW-0677">Repeat</keyword>
<gene>
    <name evidence="6" type="ORF">B9G98_00230</name>
</gene>
<evidence type="ECO:0000256" key="3">
    <source>
        <dbReference type="PROSITE-ProRule" id="PRU00703"/>
    </source>
</evidence>
<accession>A0A2T0FCB8</accession>
<dbReference type="STRING" id="45607.A0A2T0FCB8"/>
<evidence type="ECO:0000256" key="2">
    <source>
        <dbReference type="ARBA" id="ARBA00023122"/>
    </source>
</evidence>
<dbReference type="PROSITE" id="PS51371">
    <property type="entry name" value="CBS"/>
    <property type="match status" value="3"/>
</dbReference>
<evidence type="ECO:0000256" key="1">
    <source>
        <dbReference type="ARBA" id="ARBA00022737"/>
    </source>
</evidence>
<feature type="domain" description="CBS" evidence="5">
    <location>
        <begin position="222"/>
        <end position="281"/>
    </location>
</feature>
<dbReference type="CDD" id="cd02205">
    <property type="entry name" value="CBS_pair_SF"/>
    <property type="match status" value="2"/>
</dbReference>
<dbReference type="OrthoDB" id="449052at2759"/>
<dbReference type="Proteomes" id="UP000238350">
    <property type="component" value="Unassembled WGS sequence"/>
</dbReference>
<keyword evidence="7" id="KW-1185">Reference proteome</keyword>
<dbReference type="InterPro" id="IPR050511">
    <property type="entry name" value="AMPK_gamma/SDS23_families"/>
</dbReference>
<feature type="compositionally biased region" description="Low complexity" evidence="4">
    <location>
        <begin position="381"/>
        <end position="392"/>
    </location>
</feature>
<evidence type="ECO:0000259" key="5">
    <source>
        <dbReference type="PROSITE" id="PS51371"/>
    </source>
</evidence>
<comment type="caution">
    <text evidence="6">The sequence shown here is derived from an EMBL/GenBank/DDBJ whole genome shotgun (WGS) entry which is preliminary data.</text>
</comment>
<dbReference type="GO" id="GO:0042149">
    <property type="term" value="P:cellular response to glucose starvation"/>
    <property type="evidence" value="ECO:0007669"/>
    <property type="project" value="TreeGrafter"/>
</dbReference>
<dbReference type="AlphaFoldDB" id="A0A2T0FCB8"/>
<dbReference type="RefSeq" id="XP_024662556.1">
    <property type="nucleotide sequence ID" value="XM_024806788.1"/>
</dbReference>